<evidence type="ECO:0000313" key="14">
    <source>
        <dbReference type="EMBL" id="KAK9820845.1"/>
    </source>
</evidence>
<dbReference type="CDD" id="cd00672">
    <property type="entry name" value="CysRS_core"/>
    <property type="match status" value="1"/>
</dbReference>
<evidence type="ECO:0000256" key="12">
    <source>
        <dbReference type="SAM" id="MobiDB-lite"/>
    </source>
</evidence>
<dbReference type="PANTHER" id="PTHR10890:SF3">
    <property type="entry name" value="CYSTEINE--TRNA LIGASE, CYTOPLASMIC"/>
    <property type="match status" value="1"/>
</dbReference>
<feature type="compositionally biased region" description="Low complexity" evidence="12">
    <location>
        <begin position="781"/>
        <end position="797"/>
    </location>
</feature>
<protein>
    <recommendedName>
        <fullName evidence="2">cysteine--tRNA ligase</fullName>
        <ecNumber evidence="2">6.1.1.16</ecNumber>
    </recommendedName>
    <alternativeName>
        <fullName evidence="10">Cysteinyl-tRNA synthetase</fullName>
    </alternativeName>
</protein>
<evidence type="ECO:0000313" key="15">
    <source>
        <dbReference type="Proteomes" id="UP001445335"/>
    </source>
</evidence>
<feature type="region of interest" description="Disordered" evidence="12">
    <location>
        <begin position="781"/>
        <end position="813"/>
    </location>
</feature>
<feature type="domain" description="tRNA synthetases class I catalytic" evidence="13">
    <location>
        <begin position="425"/>
        <end position="498"/>
    </location>
</feature>
<gene>
    <name evidence="14" type="ORF">WJX81_007120</name>
</gene>
<dbReference type="GO" id="GO:0004817">
    <property type="term" value="F:cysteine-tRNA ligase activity"/>
    <property type="evidence" value="ECO:0007669"/>
    <property type="project" value="UniProtKB-EC"/>
</dbReference>
<dbReference type="PANTHER" id="PTHR10890">
    <property type="entry name" value="CYSTEINYL-TRNA SYNTHETASE"/>
    <property type="match status" value="1"/>
</dbReference>
<evidence type="ECO:0000256" key="11">
    <source>
        <dbReference type="SAM" id="Coils"/>
    </source>
</evidence>
<dbReference type="HAMAP" id="MF_00041">
    <property type="entry name" value="Cys_tRNA_synth"/>
    <property type="match status" value="1"/>
</dbReference>
<keyword evidence="7" id="KW-0067">ATP-binding</keyword>
<evidence type="ECO:0000256" key="7">
    <source>
        <dbReference type="ARBA" id="ARBA00022840"/>
    </source>
</evidence>
<keyword evidence="11" id="KW-0175">Coiled coil</keyword>
<proteinExistence type="inferred from homology"/>
<dbReference type="InterPro" id="IPR024909">
    <property type="entry name" value="Cys-tRNA/MSH_ligase"/>
</dbReference>
<name>A0AAW1QHB3_9CHLO</name>
<comment type="cofactor">
    <cofactor evidence="1">
        <name>Zn(2+)</name>
        <dbReference type="ChEBI" id="CHEBI:29105"/>
    </cofactor>
</comment>
<evidence type="ECO:0000256" key="8">
    <source>
        <dbReference type="ARBA" id="ARBA00022917"/>
    </source>
</evidence>
<dbReference type="Pfam" id="PF01406">
    <property type="entry name" value="tRNA-synt_1e"/>
    <property type="match status" value="2"/>
</dbReference>
<dbReference type="Proteomes" id="UP001445335">
    <property type="component" value="Unassembled WGS sequence"/>
</dbReference>
<evidence type="ECO:0000256" key="9">
    <source>
        <dbReference type="ARBA" id="ARBA00023146"/>
    </source>
</evidence>
<dbReference type="AlphaFoldDB" id="A0AAW1QHB3"/>
<dbReference type="GO" id="GO:0005737">
    <property type="term" value="C:cytoplasm"/>
    <property type="evidence" value="ECO:0007669"/>
    <property type="project" value="TreeGrafter"/>
</dbReference>
<feature type="coiled-coil region" evidence="11">
    <location>
        <begin position="138"/>
        <end position="172"/>
    </location>
</feature>
<evidence type="ECO:0000256" key="3">
    <source>
        <dbReference type="ARBA" id="ARBA00022598"/>
    </source>
</evidence>
<keyword evidence="4" id="KW-0479">Metal-binding</keyword>
<evidence type="ECO:0000256" key="1">
    <source>
        <dbReference type="ARBA" id="ARBA00001947"/>
    </source>
</evidence>
<accession>A0AAW1QHB3</accession>
<dbReference type="InterPro" id="IPR015803">
    <property type="entry name" value="Cys-tRNA-ligase"/>
</dbReference>
<evidence type="ECO:0000256" key="4">
    <source>
        <dbReference type="ARBA" id="ARBA00022723"/>
    </source>
</evidence>
<dbReference type="PRINTS" id="PR00983">
    <property type="entry name" value="TRNASYNTHCYS"/>
</dbReference>
<keyword evidence="9" id="KW-0030">Aminoacyl-tRNA synthetase</keyword>
<evidence type="ECO:0000256" key="10">
    <source>
        <dbReference type="ARBA" id="ARBA00031499"/>
    </source>
</evidence>
<evidence type="ECO:0000256" key="6">
    <source>
        <dbReference type="ARBA" id="ARBA00022833"/>
    </source>
</evidence>
<dbReference type="GO" id="GO:0006423">
    <property type="term" value="P:cysteinyl-tRNA aminoacylation"/>
    <property type="evidence" value="ECO:0007669"/>
    <property type="project" value="InterPro"/>
</dbReference>
<dbReference type="SUPFAM" id="SSF52374">
    <property type="entry name" value="Nucleotidylyl transferase"/>
    <property type="match status" value="1"/>
</dbReference>
<dbReference type="InterPro" id="IPR014729">
    <property type="entry name" value="Rossmann-like_a/b/a_fold"/>
</dbReference>
<evidence type="ECO:0000256" key="2">
    <source>
        <dbReference type="ARBA" id="ARBA00012832"/>
    </source>
</evidence>
<organism evidence="14 15">
    <name type="scientific">Elliptochloris bilobata</name>
    <dbReference type="NCBI Taxonomy" id="381761"/>
    <lineage>
        <taxon>Eukaryota</taxon>
        <taxon>Viridiplantae</taxon>
        <taxon>Chlorophyta</taxon>
        <taxon>core chlorophytes</taxon>
        <taxon>Trebouxiophyceae</taxon>
        <taxon>Trebouxiophyceae incertae sedis</taxon>
        <taxon>Elliptochloris clade</taxon>
        <taxon>Elliptochloris</taxon>
    </lineage>
</organism>
<evidence type="ECO:0000256" key="5">
    <source>
        <dbReference type="ARBA" id="ARBA00022741"/>
    </source>
</evidence>
<feature type="region of interest" description="Disordered" evidence="12">
    <location>
        <begin position="1"/>
        <end position="27"/>
    </location>
</feature>
<keyword evidence="6" id="KW-0862">Zinc</keyword>
<feature type="compositionally biased region" description="Basic and acidic residues" evidence="12">
    <location>
        <begin position="799"/>
        <end position="813"/>
    </location>
</feature>
<dbReference type="GO" id="GO:0005524">
    <property type="term" value="F:ATP binding"/>
    <property type="evidence" value="ECO:0007669"/>
    <property type="project" value="UniProtKB-KW"/>
</dbReference>
<feature type="domain" description="tRNA synthetases class I catalytic" evidence="13">
    <location>
        <begin position="46"/>
        <end position="407"/>
    </location>
</feature>
<evidence type="ECO:0000259" key="13">
    <source>
        <dbReference type="Pfam" id="PF01406"/>
    </source>
</evidence>
<sequence>MDPAAAPQPSAGRPAEAAPAQGDPPRAGLWLKNSLRNELQEFVPISRDRHVTWYTCGPTVYDSAHMGHSRNYVTFDIMRRVLEDWFGYDVLFVMNITDVDDKIILRARRNHLLQRYRQQATDPAQVRANAEAALDRNVRSQGEKVAAAMQELRELQAALAGASEVSRSAQKRAKDLEAAQQMEARKLENWTGARAALDAIDKSGSSAEQVGALLTVAGDALAEWQDSLHKGEVTGHEIFRRHAAHYEAEFLRDMRDLGCREPSVLTRVSDYMAVIVEYVQHILANGFAYQANGSVYFDTRAFEAAGHQYGKLCPYAVGSKALAAEGEADFETKEKRSDNDFALWKAAKLGEPAWESPWGPGRPGWHIECSAMASRVIGARLDIHTGGEDLRFPHHDNELAQAEAYFADRSAAPAGCSCNGGAAAAAAEGAGGGRWVNFWLHSGHLSIEGLKMSKALKNFITIRAVLEQLSARHLRLLFVMSPWNQPMSYSDGTLAEVRSKDAVLRKFFQNIDVALRGARGSLGGIMLAADAALEADTVAAAGAVDARLRDNMDTRGALDTLLDLIARTNKYMEQRGKDGAAMPLQPLLLRRVGALVTRVLRAFGLSSAAPDELGFGGGFRPALGAVLAAGRDFAAEASGQAEAAAPSALRDAVLGECVRAVEGFRRAGGAAGGEVVETLETMEAALDALTGLRAELRRLAREDKSADGRELGRSLLAACDRLRDERLVELGVRMEDIKVGAGTGSVWKLDDPAALRAELEEARRAVEAAAEKKRLAAAQREAAAAKKAQAKEQALANKAKREAEKAEKAKAKS</sequence>
<dbReference type="GO" id="GO:0046872">
    <property type="term" value="F:metal ion binding"/>
    <property type="evidence" value="ECO:0007669"/>
    <property type="project" value="UniProtKB-KW"/>
</dbReference>
<keyword evidence="8" id="KW-0648">Protein biosynthesis</keyword>
<keyword evidence="3" id="KW-0436">Ligase</keyword>
<dbReference type="InterPro" id="IPR032678">
    <property type="entry name" value="tRNA-synt_1_cat_dom"/>
</dbReference>
<keyword evidence="5" id="KW-0547">Nucleotide-binding</keyword>
<reference evidence="14 15" key="1">
    <citation type="journal article" date="2024" name="Nat. Commun.">
        <title>Phylogenomics reveals the evolutionary origins of lichenization in chlorophyte algae.</title>
        <authorList>
            <person name="Puginier C."/>
            <person name="Libourel C."/>
            <person name="Otte J."/>
            <person name="Skaloud P."/>
            <person name="Haon M."/>
            <person name="Grisel S."/>
            <person name="Petersen M."/>
            <person name="Berrin J.G."/>
            <person name="Delaux P.M."/>
            <person name="Dal Grande F."/>
            <person name="Keller J."/>
        </authorList>
    </citation>
    <scope>NUCLEOTIDE SEQUENCE [LARGE SCALE GENOMIC DNA]</scope>
    <source>
        <strain evidence="14 15">SAG 245.80</strain>
    </source>
</reference>
<keyword evidence="15" id="KW-1185">Reference proteome</keyword>
<dbReference type="EMBL" id="JALJOU010000113">
    <property type="protein sequence ID" value="KAK9820845.1"/>
    <property type="molecule type" value="Genomic_DNA"/>
</dbReference>
<dbReference type="EC" id="6.1.1.16" evidence="2"/>
<comment type="caution">
    <text evidence="14">The sequence shown here is derived from an EMBL/GenBank/DDBJ whole genome shotgun (WGS) entry which is preliminary data.</text>
</comment>
<dbReference type="Gene3D" id="3.40.50.620">
    <property type="entry name" value="HUPs"/>
    <property type="match status" value="1"/>
</dbReference>